<organism evidence="2 3">
    <name type="scientific">Candidatus Mycoplasma haematobovis</name>
    <dbReference type="NCBI Taxonomy" id="432608"/>
    <lineage>
        <taxon>Bacteria</taxon>
        <taxon>Bacillati</taxon>
        <taxon>Mycoplasmatota</taxon>
        <taxon>Mollicutes</taxon>
        <taxon>Mycoplasmataceae</taxon>
        <taxon>Mycoplasma</taxon>
    </lineage>
</organism>
<evidence type="ECO:0000256" key="1">
    <source>
        <dbReference type="SAM" id="SignalP"/>
    </source>
</evidence>
<reference evidence="3" key="1">
    <citation type="submission" date="2016-04" db="EMBL/GenBank/DDBJ databases">
        <authorList>
            <person name="Quiroz-Castaneda R.E."/>
            <person name="Martinez-Ocampo F."/>
        </authorList>
    </citation>
    <scope>NUCLEOTIDE SEQUENCE [LARGE SCALE GENOMIC DNA]</scope>
    <source>
        <strain evidence="3">INIFAP01</strain>
    </source>
</reference>
<name>A0A1A9QFQ9_9MOLU</name>
<evidence type="ECO:0000313" key="3">
    <source>
        <dbReference type="Proteomes" id="UP000077623"/>
    </source>
</evidence>
<gene>
    <name evidence="2" type="ORF">A6V39_05720</name>
</gene>
<sequence length="164" mass="19256">MNFKSIVLSVTGLLSVAGASSFYFLSSSAPDNKKKITKTIPKADSFKQRFPRMYVPPVSRQITDSENKTFWIPKIRKLEEYYLNNRNEEKKRLMTSMFKVMPNNKHSTIHRYMEVEKFNPNDMDVEAMLLSQYCNEIWSSNEEHKEVEDIVKELCVDSSRSFSY</sequence>
<protein>
    <submittedName>
        <fullName evidence="2">Uncharacterized protein</fullName>
    </submittedName>
</protein>
<dbReference type="AlphaFoldDB" id="A0A1A9QFQ9"/>
<feature type="signal peptide" evidence="1">
    <location>
        <begin position="1"/>
        <end position="19"/>
    </location>
</feature>
<feature type="chain" id="PRO_5008394708" evidence="1">
    <location>
        <begin position="20"/>
        <end position="164"/>
    </location>
</feature>
<proteinExistence type="predicted"/>
<comment type="caution">
    <text evidence="2">The sequence shown here is derived from an EMBL/GenBank/DDBJ whole genome shotgun (WGS) entry which is preliminary data.</text>
</comment>
<dbReference type="RefSeq" id="WP_187149641.1">
    <property type="nucleotide sequence ID" value="NZ_LWUJ01000003.1"/>
</dbReference>
<keyword evidence="1" id="KW-0732">Signal</keyword>
<keyword evidence="3" id="KW-1185">Reference proteome</keyword>
<accession>A0A1A9QFQ9</accession>
<dbReference type="Proteomes" id="UP000077623">
    <property type="component" value="Unassembled WGS sequence"/>
</dbReference>
<evidence type="ECO:0000313" key="2">
    <source>
        <dbReference type="EMBL" id="OAL10805.1"/>
    </source>
</evidence>
<dbReference type="EMBL" id="LWUJ01000003">
    <property type="protein sequence ID" value="OAL10805.1"/>
    <property type="molecule type" value="Genomic_DNA"/>
</dbReference>